<accession>A0A1B6JUF1</accession>
<feature type="region of interest" description="Disordered" evidence="2">
    <location>
        <begin position="774"/>
        <end position="811"/>
    </location>
</feature>
<keyword evidence="1" id="KW-0175">Coiled coil</keyword>
<feature type="region of interest" description="Disordered" evidence="2">
    <location>
        <begin position="121"/>
        <end position="140"/>
    </location>
</feature>
<feature type="region of interest" description="Disordered" evidence="2">
    <location>
        <begin position="560"/>
        <end position="617"/>
    </location>
</feature>
<reference evidence="3" key="1">
    <citation type="submission" date="2015-11" db="EMBL/GenBank/DDBJ databases">
        <title>De novo transcriptome assembly of four potential Pierce s Disease insect vectors from Arizona vineyards.</title>
        <authorList>
            <person name="Tassone E.E."/>
        </authorList>
    </citation>
    <scope>NUCLEOTIDE SEQUENCE</scope>
</reference>
<evidence type="ECO:0000256" key="1">
    <source>
        <dbReference type="SAM" id="Coils"/>
    </source>
</evidence>
<feature type="coiled-coil region" evidence="1">
    <location>
        <begin position="208"/>
        <end position="295"/>
    </location>
</feature>
<feature type="compositionally biased region" description="Polar residues" evidence="2">
    <location>
        <begin position="1340"/>
        <end position="1367"/>
    </location>
</feature>
<sequence>LHYTILVTLERADAMGSNWSSLEQEPSPDPWWPPLQPQTRPLCDNSPQVVVTEEVEESQGLGERGRVKQAELEAFKQELARKRALRNEALAALQAEMRDLRSQVEEERRLRLEVEMERDTLRSSASTDLSQELQRVTEQKKQLEEEKERLMEEVEEKAGLERQVQALKDVSQIGKEMLRIRELQVKELKKKLVEINLSTVLAPPEDLRVEYEKQIDNIRKLRTLYEERAAATMLEHQRALEREEAKREVIETKLADLQKETEDWQEMKKELELKNEKLEGIIQKSEDDLDKLKDDLFSSTVQNKSLSSQITLINNLFSQMLVSPKVDLDRLTRLLKDNHGLITDLTEKGDSNEVAALLVDLAGQVEKEQEEEKKQEQNSEDLDKNVESQTEIASNLSKVWRVMVELLSHHQSSSHVELAGGAESCYKCIQTPTGPRSVISVSQTFLTLKDLILEKNRLVKEVGRLKTLNNHLEYRLGSQEKRLSVVTTELRKTWGVFNKLRAQHKQLHTHEKILRYELQQKRCMLTELKEELEHCRDKWERARQKNTQTEEDWKKLRKEFASRKSRTESNSAESGYEEEDVAVSPPSETINHGNSLFEIRPNNGSEAELSEEDIEHSDGNSYDTVIDLLDIACLENQSEGESTIPFVLCEVPTVTSEISPSLLPLSGSEFTEGLDQIESEDLAAVLDIQYQTQLLGADYNLSLPSSSGSSPIPTENDDFASSEMDISEEDSLSNDNHIYSSPLPTVNQPVQEETLLFGSNSSKNISKFLDGLFVDQPTRNRPPPQQNLFLDIPSTSQSTPDNDPTTPIVNNGSYQILSGSATPLISGEECYEFPVKNEESLNENKSDQTKLTGMEHVQQWVIDSQPPTTVTFSETERVSQETKIIDQIPLISSNSETNTQEDILKAREDRLKKLEKQCRSLVSKVSSTSFRSEIISNKLDELHLCYGSTEEGPVNIESKEKHNVNQVCNLPEAQEQETTDLSEQVTTSSKSVIPLRDSKDAEAIACSSNSENLSQVPSPILGRSPEQILEARAARLKRLEDQCKSLFSKMAATSSRSDVISNKLDELHESYGSSEQSTINEKPMVTNTYALTSGLVINQNNKDKEIMGHSDEKKSLSVHREEIKDSKPPDLASESKEILNKCSIPGPSTEPIPVVTGSPKTNRTPEEILAARAERFKRLEEQCKSLVSKMTATSLRSEIISNKLDELHSCYGSSEDTSDNDEHSSSSLENDRRRSTPTSSPRNYRRMIHSTEKDKTSKEANAQDLDTLQAENMNERIKLQQETNTEPDRLKRTPEEILQARGQLLNRLEEQCKSLFSKMSATSQRSDLISNRLEELHGQYGQSTSSDNQPQSSEQTKLPTSFTNSADVTEVSRECQEELRHSQNTNDVQTQNESNTSDITDQLTDMEKSK</sequence>
<proteinExistence type="predicted"/>
<feature type="compositionally biased region" description="Basic and acidic residues" evidence="2">
    <location>
        <begin position="1249"/>
        <end position="1258"/>
    </location>
</feature>
<feature type="region of interest" description="Disordered" evidence="2">
    <location>
        <begin position="369"/>
        <end position="388"/>
    </location>
</feature>
<feature type="non-terminal residue" evidence="3">
    <location>
        <position position="1"/>
    </location>
</feature>
<feature type="coiled-coil region" evidence="1">
    <location>
        <begin position="1265"/>
        <end position="1325"/>
    </location>
</feature>
<feature type="compositionally biased region" description="Polar residues" evidence="2">
    <location>
        <begin position="733"/>
        <end position="745"/>
    </location>
</feature>
<feature type="region of interest" description="Disordered" evidence="2">
    <location>
        <begin position="1109"/>
        <end position="1162"/>
    </location>
</feature>
<feature type="region of interest" description="Disordered" evidence="2">
    <location>
        <begin position="724"/>
        <end position="745"/>
    </location>
</feature>
<dbReference type="PANTHER" id="PTHR23159:SF31">
    <property type="entry name" value="CENTROSOME-ASSOCIATED PROTEIN CEP250 ISOFORM X1"/>
    <property type="match status" value="1"/>
</dbReference>
<gene>
    <name evidence="3" type="ORF">g.24419</name>
</gene>
<feature type="compositionally biased region" description="Basic and acidic residues" evidence="2">
    <location>
        <begin position="1220"/>
        <end position="1234"/>
    </location>
</feature>
<evidence type="ECO:0000313" key="3">
    <source>
        <dbReference type="EMBL" id="JAT02793.1"/>
    </source>
</evidence>
<dbReference type="PANTHER" id="PTHR23159">
    <property type="entry name" value="CENTROSOMAL PROTEIN 2"/>
    <property type="match status" value="1"/>
</dbReference>
<feature type="coiled-coil region" evidence="1">
    <location>
        <begin position="897"/>
        <end position="924"/>
    </location>
</feature>
<name>A0A1B6JUF1_9HEMI</name>
<feature type="region of interest" description="Disordered" evidence="2">
    <location>
        <begin position="1211"/>
        <end position="1262"/>
    </location>
</feature>
<feature type="compositionally biased region" description="Polar residues" evidence="2">
    <location>
        <begin position="793"/>
        <end position="811"/>
    </location>
</feature>
<feature type="compositionally biased region" description="Polar residues" evidence="2">
    <location>
        <begin position="1382"/>
        <end position="1403"/>
    </location>
</feature>
<evidence type="ECO:0000256" key="2">
    <source>
        <dbReference type="SAM" id="MobiDB-lite"/>
    </source>
</evidence>
<dbReference type="EMBL" id="GECU01004914">
    <property type="protein sequence ID" value="JAT02793.1"/>
    <property type="molecule type" value="Transcribed_RNA"/>
</dbReference>
<feature type="coiled-coil region" evidence="1">
    <location>
        <begin position="518"/>
        <end position="545"/>
    </location>
</feature>
<feature type="compositionally biased region" description="Basic and acidic residues" evidence="2">
    <location>
        <begin position="369"/>
        <end position="386"/>
    </location>
</feature>
<feature type="compositionally biased region" description="Polar residues" evidence="2">
    <location>
        <begin position="122"/>
        <end position="134"/>
    </location>
</feature>
<feature type="region of interest" description="Disordered" evidence="2">
    <location>
        <begin position="1339"/>
        <end position="1410"/>
    </location>
</feature>
<feature type="compositionally biased region" description="Basic and acidic residues" evidence="2">
    <location>
        <begin position="1370"/>
        <end position="1381"/>
    </location>
</feature>
<protein>
    <submittedName>
        <fullName evidence="3">Uncharacterized protein</fullName>
    </submittedName>
</protein>
<feature type="compositionally biased region" description="Basic and acidic residues" evidence="2">
    <location>
        <begin position="1109"/>
        <end position="1139"/>
    </location>
</feature>
<organism evidence="3">
    <name type="scientific">Homalodisca liturata</name>
    <dbReference type="NCBI Taxonomy" id="320908"/>
    <lineage>
        <taxon>Eukaryota</taxon>
        <taxon>Metazoa</taxon>
        <taxon>Ecdysozoa</taxon>
        <taxon>Arthropoda</taxon>
        <taxon>Hexapoda</taxon>
        <taxon>Insecta</taxon>
        <taxon>Pterygota</taxon>
        <taxon>Neoptera</taxon>
        <taxon>Paraneoptera</taxon>
        <taxon>Hemiptera</taxon>
        <taxon>Auchenorrhyncha</taxon>
        <taxon>Membracoidea</taxon>
        <taxon>Cicadellidae</taxon>
        <taxon>Cicadellinae</taxon>
        <taxon>Proconiini</taxon>
        <taxon>Homalodisca</taxon>
    </lineage>
</organism>